<gene>
    <name evidence="2" type="ORF">EDEG_01930</name>
</gene>
<feature type="transmembrane region" description="Helical" evidence="1">
    <location>
        <begin position="425"/>
        <end position="445"/>
    </location>
</feature>
<evidence type="ECO:0000313" key="3">
    <source>
        <dbReference type="Proteomes" id="UP000003163"/>
    </source>
</evidence>
<evidence type="ECO:0000313" key="2">
    <source>
        <dbReference type="EMBL" id="EJW03774.1"/>
    </source>
</evidence>
<dbReference type="EMBL" id="AFBI03000030">
    <property type="protein sequence ID" value="EJW03774.1"/>
    <property type="molecule type" value="Genomic_DNA"/>
</dbReference>
<feature type="transmembrane region" description="Helical" evidence="1">
    <location>
        <begin position="533"/>
        <end position="554"/>
    </location>
</feature>
<dbReference type="HOGENOM" id="CLU_476501_0_0_1"/>
<reference evidence="3" key="2">
    <citation type="submission" date="2015-07" db="EMBL/GenBank/DDBJ databases">
        <title>Contrasting host-pathogen interactions and genome evolution in two generalist and specialist microsporidian pathogens of mosquitoes.</title>
        <authorList>
            <consortium name="The Broad Institute Genomics Platform"/>
            <consortium name="The Broad Institute Genome Sequencing Center for Infectious Disease"/>
            <person name="Cuomo C.A."/>
            <person name="Sanscrainte N.D."/>
            <person name="Goldberg J.M."/>
            <person name="Heiman D."/>
            <person name="Young S."/>
            <person name="Zeng Q."/>
            <person name="Becnel J.J."/>
            <person name="Birren B.W."/>
        </authorList>
    </citation>
    <scope>NUCLEOTIDE SEQUENCE [LARGE SCALE GENOMIC DNA]</scope>
    <source>
        <strain evidence="3">USNM 41457</strain>
    </source>
</reference>
<sequence>MQVQIKILKQTIQYFIVLLSQSVTFTFFNSVFFIYKYKQVKPMKQDKLCLLHFLLPTFGYYLFKFLLYLDDNIKQKHKNTKLAGFYLILTATYMKILSYFIDNLLKNQSKFACFLLLIQNIFISLVDFSLIQLLDGYYFNKDYKICDYVLFCLILEETPTYFYALFFEYIEDLNLKSLKPYFDLCFVLYIIMCIICFNLSSNDIQLRNINVDKKNESCFDVEAKNTCLYSNYIDNALESKNREVNGKFNYSVNYFENQENFHFDGNHNLDNNNIKNDSLNNTQNELNDFQTCNNSIYNKNTDCNSVKFDDSDNIVSNPELIHIKNYEYLHNFCNTPSTKIDIDFENQYANIKSTHSKKNKTMNIPKNIYNSPLSELKNIIMNKLIRAGRCLTFFNNEYNNKKYDSTEIKNIKFSKHTSNPKHEKLFLFVSRILLTSSDIFIYFFLMSEIEKESYLLLYFSVDFLFKLLQKKPPRSCFHSFVYGKIVLMFFTLFCVTLLKIYTHYIFIISLFALNGFFNRMIYCGFDQTVKNPIAVICDDYIIFIIVSCFVLWYGQKPEQSFEDFIFFSSIRL</sequence>
<keyword evidence="1" id="KW-0472">Membrane</keyword>
<organism evidence="2 3">
    <name type="scientific">Edhazardia aedis (strain USNM 41457)</name>
    <name type="common">Microsporidian parasite</name>
    <dbReference type="NCBI Taxonomy" id="1003232"/>
    <lineage>
        <taxon>Eukaryota</taxon>
        <taxon>Fungi</taxon>
        <taxon>Fungi incertae sedis</taxon>
        <taxon>Microsporidia</taxon>
        <taxon>Edhazardia</taxon>
    </lineage>
</organism>
<dbReference type="VEuPathDB" id="MicrosporidiaDB:EDEG_01930"/>
<evidence type="ECO:0000256" key="1">
    <source>
        <dbReference type="SAM" id="Phobius"/>
    </source>
</evidence>
<reference evidence="2 3" key="1">
    <citation type="submission" date="2011-08" db="EMBL/GenBank/DDBJ databases">
        <authorList>
            <person name="Liu Z.J."/>
            <person name="Shi F.L."/>
            <person name="Lu J.Q."/>
            <person name="Li M."/>
            <person name="Wang Z.L."/>
        </authorList>
    </citation>
    <scope>NUCLEOTIDE SEQUENCE [LARGE SCALE GENOMIC DNA]</scope>
    <source>
        <strain evidence="2 3">USNM 41457</strain>
    </source>
</reference>
<proteinExistence type="predicted"/>
<feature type="transmembrane region" description="Helical" evidence="1">
    <location>
        <begin position="12"/>
        <end position="35"/>
    </location>
</feature>
<comment type="caution">
    <text evidence="2">The sequence shown here is derived from an EMBL/GenBank/DDBJ whole genome shotgun (WGS) entry which is preliminary data.</text>
</comment>
<dbReference type="InParanoid" id="J9D8C9"/>
<dbReference type="AlphaFoldDB" id="J9D8C9"/>
<feature type="transmembrane region" description="Helical" evidence="1">
    <location>
        <begin position="504"/>
        <end position="521"/>
    </location>
</feature>
<keyword evidence="1" id="KW-1133">Transmembrane helix</keyword>
<keyword evidence="3" id="KW-1185">Reference proteome</keyword>
<feature type="transmembrane region" description="Helical" evidence="1">
    <location>
        <begin position="480"/>
        <end position="498"/>
    </location>
</feature>
<feature type="transmembrane region" description="Helical" evidence="1">
    <location>
        <begin position="83"/>
        <end position="101"/>
    </location>
</feature>
<accession>J9D8C9</accession>
<feature type="transmembrane region" description="Helical" evidence="1">
    <location>
        <begin position="47"/>
        <end position="63"/>
    </location>
</feature>
<dbReference type="Proteomes" id="UP000003163">
    <property type="component" value="Unassembled WGS sequence"/>
</dbReference>
<name>J9D8C9_EDHAE</name>
<feature type="transmembrane region" description="Helical" evidence="1">
    <location>
        <begin position="181"/>
        <end position="199"/>
    </location>
</feature>
<protein>
    <submittedName>
        <fullName evidence="2">Uncharacterized protein</fullName>
    </submittedName>
</protein>
<feature type="transmembrane region" description="Helical" evidence="1">
    <location>
        <begin position="113"/>
        <end position="134"/>
    </location>
</feature>
<keyword evidence="1" id="KW-0812">Transmembrane</keyword>